<protein>
    <submittedName>
        <fullName evidence="1">Uncharacterized protein</fullName>
    </submittedName>
</protein>
<dbReference type="RefSeq" id="XP_009844206.1">
    <property type="nucleotide sequence ID" value="XM_009845904.1"/>
</dbReference>
<dbReference type="AlphaFoldDB" id="W4FFS8"/>
<dbReference type="OrthoDB" id="6073341at2759"/>
<dbReference type="VEuPathDB" id="FungiDB:H257_17203"/>
<evidence type="ECO:0000313" key="1">
    <source>
        <dbReference type="EMBL" id="ETV66300.1"/>
    </source>
</evidence>
<organism evidence="1">
    <name type="scientific">Aphanomyces astaci</name>
    <name type="common">Crayfish plague agent</name>
    <dbReference type="NCBI Taxonomy" id="112090"/>
    <lineage>
        <taxon>Eukaryota</taxon>
        <taxon>Sar</taxon>
        <taxon>Stramenopiles</taxon>
        <taxon>Oomycota</taxon>
        <taxon>Saprolegniomycetes</taxon>
        <taxon>Saprolegniales</taxon>
        <taxon>Verrucalvaceae</taxon>
        <taxon>Aphanomyces</taxon>
    </lineage>
</organism>
<dbReference type="GeneID" id="20819199"/>
<dbReference type="PANTHER" id="PTHR34305:SF1">
    <property type="entry name" value="SWIM-TYPE DOMAIN-CONTAINING PROTEIN"/>
    <property type="match status" value="1"/>
</dbReference>
<sequence>MAVTHTIGIANGEFLKLQGRMPVLSQALQKSQMLLNPKHPLWRGLSKLLVHLSVMCDYTSRLQPHETTDSLASRDARDCNYDDKAACFPGTPCIRLLGHYQSDVSRDKICTKKAPASKYKLPGIFHFICPHSICLGFVLMFDYESPSHPFSILAQRLSRTDGKRVVIIDNACNIQNYCMQREPWIFRNIWFLVDRLHYANHINCSSCGYMRRDNFMLFIQHNMATLNHRRVNTIHVEGQVRSSFTSAQLQELNAMLSEMQGAIQPPATQ</sequence>
<accession>W4FFS8</accession>
<dbReference type="EMBL" id="KI913213">
    <property type="protein sequence ID" value="ETV66300.1"/>
    <property type="molecule type" value="Genomic_DNA"/>
</dbReference>
<dbReference type="PANTHER" id="PTHR34305">
    <property type="entry name" value="EXPRESSED PROTEIN"/>
    <property type="match status" value="1"/>
</dbReference>
<gene>
    <name evidence="1" type="ORF">H257_17203</name>
</gene>
<reference evidence="1" key="1">
    <citation type="submission" date="2013-12" db="EMBL/GenBank/DDBJ databases">
        <title>The Genome Sequence of Aphanomyces astaci APO3.</title>
        <authorList>
            <consortium name="The Broad Institute Genomics Platform"/>
            <person name="Russ C."/>
            <person name="Tyler B."/>
            <person name="van West P."/>
            <person name="Dieguez-Uribeondo J."/>
            <person name="Young S.K."/>
            <person name="Zeng Q."/>
            <person name="Gargeya S."/>
            <person name="Fitzgerald M."/>
            <person name="Abouelleil A."/>
            <person name="Alvarado L."/>
            <person name="Chapman S.B."/>
            <person name="Gainer-Dewar J."/>
            <person name="Goldberg J."/>
            <person name="Griggs A."/>
            <person name="Gujja S."/>
            <person name="Hansen M."/>
            <person name="Howarth C."/>
            <person name="Imamovic A."/>
            <person name="Ireland A."/>
            <person name="Larimer J."/>
            <person name="McCowan C."/>
            <person name="Murphy C."/>
            <person name="Pearson M."/>
            <person name="Poon T.W."/>
            <person name="Priest M."/>
            <person name="Roberts A."/>
            <person name="Saif S."/>
            <person name="Shea T."/>
            <person name="Sykes S."/>
            <person name="Wortman J."/>
            <person name="Nusbaum C."/>
            <person name="Birren B."/>
        </authorList>
    </citation>
    <scope>NUCLEOTIDE SEQUENCE [LARGE SCALE GENOMIC DNA]</scope>
    <source>
        <strain evidence="1">APO3</strain>
    </source>
</reference>
<proteinExistence type="predicted"/>
<name>W4FFS8_APHAT</name>